<gene>
    <name evidence="1" type="ORF">C449_05512</name>
</gene>
<comment type="caution">
    <text evidence="1">The sequence shown here is derived from an EMBL/GenBank/DDBJ whole genome shotgun (WGS) entry which is preliminary data.</text>
</comment>
<dbReference type="EMBL" id="AOMD01000015">
    <property type="protein sequence ID" value="EMA46137.1"/>
    <property type="molecule type" value="Genomic_DNA"/>
</dbReference>
<dbReference type="Proteomes" id="UP000011669">
    <property type="component" value="Unassembled WGS sequence"/>
</dbReference>
<proteinExistence type="predicted"/>
<evidence type="ECO:0000313" key="1">
    <source>
        <dbReference type="EMBL" id="EMA46137.1"/>
    </source>
</evidence>
<dbReference type="InParanoid" id="M0MKC7"/>
<sequence length="75" mass="8166">MRLVLRAGVRRTVIASSWTYSGGDYGTHSTVVAAELNLRGSDRVLRFGELDVPAVPVAELRTLIASEHREATVSQ</sequence>
<keyword evidence="2" id="KW-1185">Reference proteome</keyword>
<organism evidence="1 2">
    <name type="scientific">Halococcus saccharolyticus DSM 5350</name>
    <dbReference type="NCBI Taxonomy" id="1227455"/>
    <lineage>
        <taxon>Archaea</taxon>
        <taxon>Methanobacteriati</taxon>
        <taxon>Methanobacteriota</taxon>
        <taxon>Stenosarchaea group</taxon>
        <taxon>Halobacteria</taxon>
        <taxon>Halobacteriales</taxon>
        <taxon>Halococcaceae</taxon>
        <taxon>Halococcus</taxon>
    </lineage>
</organism>
<evidence type="ECO:0000313" key="2">
    <source>
        <dbReference type="Proteomes" id="UP000011669"/>
    </source>
</evidence>
<reference evidence="1 2" key="1">
    <citation type="journal article" date="2014" name="PLoS Genet.">
        <title>Phylogenetically driven sequencing of extremely halophilic archaea reveals strategies for static and dynamic osmo-response.</title>
        <authorList>
            <person name="Becker E.A."/>
            <person name="Seitzer P.M."/>
            <person name="Tritt A."/>
            <person name="Larsen D."/>
            <person name="Krusor M."/>
            <person name="Yao A.I."/>
            <person name="Wu D."/>
            <person name="Madern D."/>
            <person name="Eisen J.A."/>
            <person name="Darling A.E."/>
            <person name="Facciotti M.T."/>
        </authorList>
    </citation>
    <scope>NUCLEOTIDE SEQUENCE [LARGE SCALE GENOMIC DNA]</scope>
    <source>
        <strain evidence="1 2">DSM 5350</strain>
    </source>
</reference>
<dbReference type="STRING" id="1227455.C449_05512"/>
<dbReference type="AlphaFoldDB" id="M0MKC7"/>
<accession>M0MKC7</accession>
<name>M0MKC7_9EURY</name>
<protein>
    <submittedName>
        <fullName evidence="1">Uncharacterized protein</fullName>
    </submittedName>
</protein>